<dbReference type="InterPro" id="IPR011990">
    <property type="entry name" value="TPR-like_helical_dom_sf"/>
</dbReference>
<dbReference type="InterPro" id="IPR010982">
    <property type="entry name" value="Lambda_DNA-bd_dom_sf"/>
</dbReference>
<dbReference type="PANTHER" id="PTHR47691">
    <property type="entry name" value="REGULATOR-RELATED"/>
    <property type="match status" value="1"/>
</dbReference>
<dbReference type="RefSeq" id="WP_177230064.1">
    <property type="nucleotide sequence ID" value="NZ_FOFV01000018.1"/>
</dbReference>
<accession>A0A1H9VCL7</accession>
<reference evidence="3" key="1">
    <citation type="submission" date="2016-10" db="EMBL/GenBank/DDBJ databases">
        <authorList>
            <person name="Varghese N."/>
            <person name="Submissions S."/>
        </authorList>
    </citation>
    <scope>NUCLEOTIDE SEQUENCE [LARGE SCALE GENOMIC DNA]</scope>
    <source>
        <strain evidence="3">DSM 44437</strain>
    </source>
</reference>
<feature type="domain" description="HTH cro/C1-type" evidence="1">
    <location>
        <begin position="14"/>
        <end position="69"/>
    </location>
</feature>
<proteinExistence type="predicted"/>
<evidence type="ECO:0000259" key="1">
    <source>
        <dbReference type="PROSITE" id="PS50943"/>
    </source>
</evidence>
<dbReference type="Gene3D" id="3.40.50.300">
    <property type="entry name" value="P-loop containing nucleotide triphosphate hydrolases"/>
    <property type="match status" value="1"/>
</dbReference>
<dbReference type="PROSITE" id="PS50943">
    <property type="entry name" value="HTH_CROC1"/>
    <property type="match status" value="1"/>
</dbReference>
<dbReference type="Pfam" id="PF13560">
    <property type="entry name" value="HTH_31"/>
    <property type="match status" value="1"/>
</dbReference>
<dbReference type="EMBL" id="FOFV01000018">
    <property type="protein sequence ID" value="SES19319.1"/>
    <property type="molecule type" value="Genomic_DNA"/>
</dbReference>
<dbReference type="PANTHER" id="PTHR47691:SF3">
    <property type="entry name" value="HTH-TYPE TRANSCRIPTIONAL REGULATOR RV0890C-RELATED"/>
    <property type="match status" value="1"/>
</dbReference>
<dbReference type="InterPro" id="IPR003593">
    <property type="entry name" value="AAA+_ATPase"/>
</dbReference>
<evidence type="ECO:0000313" key="2">
    <source>
        <dbReference type="EMBL" id="SES19319.1"/>
    </source>
</evidence>
<keyword evidence="3" id="KW-1185">Reference proteome</keyword>
<dbReference type="InterPro" id="IPR001387">
    <property type="entry name" value="Cro/C1-type_HTH"/>
</dbReference>
<dbReference type="STRING" id="65499.SAMN04488000_1182"/>
<name>A0A1H9VCL7_9PSEU</name>
<dbReference type="SUPFAM" id="SSF47413">
    <property type="entry name" value="lambda repressor-like DNA-binding domains"/>
    <property type="match status" value="1"/>
</dbReference>
<dbReference type="InterPro" id="IPR002182">
    <property type="entry name" value="NB-ARC"/>
</dbReference>
<dbReference type="Gene3D" id="1.25.40.10">
    <property type="entry name" value="Tetratricopeptide repeat domain"/>
    <property type="match status" value="1"/>
</dbReference>
<dbReference type="GO" id="GO:0003677">
    <property type="term" value="F:DNA binding"/>
    <property type="evidence" value="ECO:0007669"/>
    <property type="project" value="InterPro"/>
</dbReference>
<dbReference type="Proteomes" id="UP000199503">
    <property type="component" value="Unassembled WGS sequence"/>
</dbReference>
<dbReference type="SMART" id="SM00382">
    <property type="entry name" value="AAA"/>
    <property type="match status" value="1"/>
</dbReference>
<dbReference type="CDD" id="cd00093">
    <property type="entry name" value="HTH_XRE"/>
    <property type="match status" value="1"/>
</dbReference>
<protein>
    <submittedName>
        <fullName evidence="2">Predicted ATPase</fullName>
    </submittedName>
</protein>
<dbReference type="InterPro" id="IPR027417">
    <property type="entry name" value="P-loop_NTPase"/>
</dbReference>
<dbReference type="Pfam" id="PF00931">
    <property type="entry name" value="NB-ARC"/>
    <property type="match status" value="1"/>
</dbReference>
<dbReference type="SUPFAM" id="SSF48452">
    <property type="entry name" value="TPR-like"/>
    <property type="match status" value="1"/>
</dbReference>
<dbReference type="SMART" id="SM00530">
    <property type="entry name" value="HTH_XRE"/>
    <property type="match status" value="1"/>
</dbReference>
<dbReference type="GO" id="GO:0043531">
    <property type="term" value="F:ADP binding"/>
    <property type="evidence" value="ECO:0007669"/>
    <property type="project" value="InterPro"/>
</dbReference>
<sequence length="745" mass="82330">MDESERWSTFGELLLGYRRAAGLSQLGLAERSGISVRALRELEQGRARAAQRRSAEVLADAFGLGAEEREEFLRVAEQGRRRRSSASVAGVAELPPLPVDRVGRGRELSRLQECIRTSPSVAMVGQPGVGKTVLAASAAHWMRDEFPDGCLAVDLRGVDEQPLPVQVVFDRLLRALGVSTSDVPTAVTEQSGQYRAVLQQRKVLVLLDNAASEAQVRPFLTTSPGCRTLVTCRRMLAGLEGVRWVHLDPFDDGDAEALLQAVVGEGRVRAEPDAVAGLIELCGNLPLALRIAGNRLASRPHWSLRYLVDQLRDERTRLTSLSAGDLQVRSAFEVSYRGLSPQGRMLFRRLAAVPGADFGVQLAQVAGGVTESEAFGQLDELVDASMVQAGPAEGRFRFHDLLRLFARERWEAEDDEADRLLTTEAVLEHLLGMATAAGERFSPEEPANEVFGSLDEARSWLEQERSSWLAAFREAVRTGRHREVVELARAMHWYADDDRHGVDWVEVFGAGVDAARTLRDVTAEAQQRNLLGWALVMAQDCAGAVEQHKIALRCADEAGDRLERVWALAHVTAQEFMLGDRQNSLEHARQAVELSAPFGFWTVRMTVRYQFGVLLLLDDRPREALAVLEELLQDALRHNQNGELALSRMRLLAMCIEGVARCLHAVGQCCRAASMFAEARGFYEKVGASVHEARAAFREGRCRLDSGEHQVADSLFRCALATFDELSLPEQRAEVEVELARIPVR</sequence>
<gene>
    <name evidence="2" type="ORF">SAMN04488000_1182</name>
</gene>
<dbReference type="PRINTS" id="PR00364">
    <property type="entry name" value="DISEASERSIST"/>
</dbReference>
<dbReference type="SUPFAM" id="SSF52540">
    <property type="entry name" value="P-loop containing nucleoside triphosphate hydrolases"/>
    <property type="match status" value="1"/>
</dbReference>
<evidence type="ECO:0000313" key="3">
    <source>
        <dbReference type="Proteomes" id="UP000199503"/>
    </source>
</evidence>
<dbReference type="AlphaFoldDB" id="A0A1H9VCL7"/>
<organism evidence="2 3">
    <name type="scientific">Lentzea albida</name>
    <dbReference type="NCBI Taxonomy" id="65499"/>
    <lineage>
        <taxon>Bacteria</taxon>
        <taxon>Bacillati</taxon>
        <taxon>Actinomycetota</taxon>
        <taxon>Actinomycetes</taxon>
        <taxon>Pseudonocardiales</taxon>
        <taxon>Pseudonocardiaceae</taxon>
        <taxon>Lentzea</taxon>
    </lineage>
</organism>
<dbReference type="Gene3D" id="1.10.260.40">
    <property type="entry name" value="lambda repressor-like DNA-binding domains"/>
    <property type="match status" value="1"/>
</dbReference>